<protein>
    <recommendedName>
        <fullName evidence="3">HECT-type E3 ubiquitin transferase</fullName>
        <ecNumber evidence="3">2.3.2.26</ecNumber>
    </recommendedName>
</protein>
<dbReference type="GO" id="GO:0000209">
    <property type="term" value="P:protein polyubiquitination"/>
    <property type="evidence" value="ECO:0007669"/>
    <property type="project" value="TreeGrafter"/>
</dbReference>
<dbReference type="Gene3D" id="1.25.10.10">
    <property type="entry name" value="Leucine-rich Repeat Variant"/>
    <property type="match status" value="1"/>
</dbReference>
<feature type="compositionally biased region" description="Polar residues" evidence="7">
    <location>
        <begin position="65"/>
        <end position="74"/>
    </location>
</feature>
<dbReference type="FunCoup" id="A0A168NXP2">
    <property type="interactions" value="810"/>
</dbReference>
<dbReference type="OrthoDB" id="423283at2759"/>
<feature type="compositionally biased region" description="Polar residues" evidence="7">
    <location>
        <begin position="1452"/>
        <end position="1462"/>
    </location>
</feature>
<dbReference type="EC" id="2.3.2.26" evidence="3"/>
<dbReference type="EMBL" id="LT553527">
    <property type="protein sequence ID" value="SAM01402.1"/>
    <property type="molecule type" value="Genomic_DNA"/>
</dbReference>
<feature type="region of interest" description="Disordered" evidence="7">
    <location>
        <begin position="1297"/>
        <end position="1316"/>
    </location>
</feature>
<proteinExistence type="inferred from homology"/>
<organism evidence="9">
    <name type="scientific">Absidia glauca</name>
    <name type="common">Pin mould</name>
    <dbReference type="NCBI Taxonomy" id="4829"/>
    <lineage>
        <taxon>Eukaryota</taxon>
        <taxon>Fungi</taxon>
        <taxon>Fungi incertae sedis</taxon>
        <taxon>Mucoromycota</taxon>
        <taxon>Mucoromycotina</taxon>
        <taxon>Mucoromycetes</taxon>
        <taxon>Mucorales</taxon>
        <taxon>Cunninghamellaceae</taxon>
        <taxon>Absidia</taxon>
    </lineage>
</organism>
<comment type="catalytic activity">
    <reaction evidence="1">
        <text>S-ubiquitinyl-[E2 ubiquitin-conjugating enzyme]-L-cysteine + [acceptor protein]-L-lysine = [E2 ubiquitin-conjugating enzyme]-L-cysteine + N(6)-ubiquitinyl-[acceptor protein]-L-lysine.</text>
        <dbReference type="EC" id="2.3.2.26"/>
    </reaction>
</comment>
<evidence type="ECO:0000256" key="5">
    <source>
        <dbReference type="ARBA" id="ARBA00022786"/>
    </source>
</evidence>
<dbReference type="PANTHER" id="PTHR45670:SF1">
    <property type="entry name" value="E3 UBIQUITIN-PROTEIN LIGASE HECTD1"/>
    <property type="match status" value="1"/>
</dbReference>
<evidence type="ECO:0000256" key="4">
    <source>
        <dbReference type="ARBA" id="ARBA00022679"/>
    </source>
</evidence>
<evidence type="ECO:0000256" key="7">
    <source>
        <dbReference type="SAM" id="MobiDB-lite"/>
    </source>
</evidence>
<feature type="active site" description="Glycyl thioester intermediate" evidence="6">
    <location>
        <position position="1824"/>
    </location>
</feature>
<feature type="compositionally biased region" description="Low complexity" evidence="7">
    <location>
        <begin position="1186"/>
        <end position="1225"/>
    </location>
</feature>
<feature type="compositionally biased region" description="Polar residues" evidence="7">
    <location>
        <begin position="1148"/>
        <end position="1159"/>
    </location>
</feature>
<sequence>MAGVAKERRRKQVTNASAVSPASDSPDKPESSTPSRPQLGKRKSTKALGDDPIKPKASKRKQVSKPINNTGSSSAATAKGRRKGKAKAEHQPSTTSTTTPKKLAQAMDTQTPGDLGKSDGRPFIDLDGDSDSYNMLVDPLGDNDEDILFDDDRVTIKQYDDDDGDSSSDNDHYGNEGGGWLDYSEDDDDDDDIDGLNNPTADEDDILFGADRHKRATKNKRKKNRDEDDEINNDDNSSSNDNRIDHDEDMDEDDDDDDTMTRAGLSRLRRNFGLPMLDLFGGMMTGLAGQFRNILENLSNHDDQTQQLIALQELAETLSISTEDDLAGFFQCDSFVRELVKIMKGAGASPHGTDEDMMLAFALNEQYGGGNPELMLLACRCISNLLDVLPSSASSVVAHGAVGILCDKLKAIEYIDLAEQALGALEKVAGQAPLAVIQNGGLSASLMYFDFFSLHSQRTALQTASHCMRSVNGDSSPQVLEIIPTLTTTLTYSDRTVVELTCLAWARLSERYRSNPSLFEKVISIDVLKTMIGLLPVPGNPNAARSGAFNDILRVFRSVSKTSPPLGYQLLNLDIVGYFYQILTGAANLPPSTDPSSLQSSIIVTSLDNKWQDSLYAILKIIIDLLPPLPKDQEFSWKRFNGAEPVALRTRSSSAATLPDTTPTTPVPDPRIDLFKNNPQLLQRIGFILFPLLLEIYSSTVNLQVRQLVTHTLVKLAFFMDGDALKVVLQDVPLSGFLVGLLAQQEHSTFVIDALFQAEYLLKKLPAVYCSLFRREGVHYEIDALAKKSLVEDSALGESHRSTEDVRGLLDDSVSTTNSESGRSSQLTDTPSSPQLFDMPISSNTNAPQHVIQSSSLTSATGRHHLLMRGRHQQLTSSLKADKTGIGHGSLRQYIILHAQYLLKEYNTVALGQVTRDGAPDRMINAVEELKKLSGELAGTKEDPTARGVLEKIVSYIDGSSLGISGFELLRSGVVDALLDYLTRQQDNTDDHPHMATLQQRRNMLFTVFMETMTLDEESGVLASPVLRLLVKRLETLFTQFERFEVVAPLDSSSSYSSSGDSMRNPVHLLAKQIKIRLTGQGDGIPTDCQHLIVSTHAVATFRVLEEYLLSRIDDTDTLMKLLNPGFNGDSIDDLNGVSSSEEMDQDNGPTGKSKNIKTGSKGKKETGQKVSKRQPPPRRVSQRNKTTTSTMPSSSSAAAASSGASTSSSQSSSKVTSSKATSTSQKHQKDQKRKYKIQFYMNDTLISSDMTIYGAIHKSESNGQRQHTRPTATLGVWTTAYPVTYKRILATDDDVDESKKRNSLARRQGETKPPLQLTDNNQICLKILKLLKELASLSQTWQGGDDSVTTATTLLVPQADFVNRKMAAKMQRQLEEPLIVASSCLPDWAFYLMDHYAFLFPFDVRYLFIQSTSFGYSRLIARWQSMQMRNNTQNGQQRHDHRDDSGATGRDGSSSSHQPTLGTMERKKIQVRRDRILEYAVKIMDLFGSSQPVLEIEYADEEGSGLGPTLEFYALASKEFCKRSTNMWRKGESGELYGAQGLFPAPMSKRTDAKTRKKTLQLFKSLGQFVAKSMLDFRIIDIPLNTAFFKLLLFANVNPVEIVKEVDPVLGKSISHLQEYVDKKRLIELDTGLTPKDRAALIENVQVNGAKIEDLCLDFTLPGSADTDLKRGGSELNVTMDSVEEYIQLLTDMIAGSGVKDQISAFREGFSGLFSVEDLKVLTSQELVTLFGSSPEDWSYSTLSNTIKADHGFTMESAAVKNLLEILSEMDTQDQRGFLQFTTGSPRLPIGGWKAMRPTFTVVRKNCDAPLTADDYLPSVMTCANYLKMPDYSNKSIMHKQLLKSMKEGTNSFLLS</sequence>
<dbReference type="Proteomes" id="UP000078561">
    <property type="component" value="Unassembled WGS sequence"/>
</dbReference>
<feature type="region of interest" description="Disordered" evidence="7">
    <location>
        <begin position="1"/>
        <end position="260"/>
    </location>
</feature>
<reference evidence="9" key="1">
    <citation type="submission" date="2016-04" db="EMBL/GenBank/DDBJ databases">
        <authorList>
            <person name="Evans L.H."/>
            <person name="Alamgir A."/>
            <person name="Owens N."/>
            <person name="Weber N.D."/>
            <person name="Virtaneva K."/>
            <person name="Barbian K."/>
            <person name="Babar A."/>
            <person name="Rosenke K."/>
        </authorList>
    </citation>
    <scope>NUCLEOTIDE SEQUENCE [LARGE SCALE GENOMIC DNA]</scope>
    <source>
        <strain evidence="9">CBS 101.48</strain>
    </source>
</reference>
<dbReference type="OMA" id="FFTIHAQ"/>
<dbReference type="Gene3D" id="3.90.1750.10">
    <property type="entry name" value="Hect, E3 ligase catalytic domains"/>
    <property type="match status" value="1"/>
</dbReference>
<dbReference type="InterPro" id="IPR045322">
    <property type="entry name" value="HECTD1/TRIP12-like"/>
</dbReference>
<evidence type="ECO:0000256" key="2">
    <source>
        <dbReference type="ARBA" id="ARBA00006331"/>
    </source>
</evidence>
<dbReference type="Gene3D" id="3.30.2410.10">
    <property type="entry name" value="Hect, E3 ligase catalytic domain"/>
    <property type="match status" value="1"/>
</dbReference>
<dbReference type="GO" id="GO:0043161">
    <property type="term" value="P:proteasome-mediated ubiquitin-dependent protein catabolic process"/>
    <property type="evidence" value="ECO:0007669"/>
    <property type="project" value="TreeGrafter"/>
</dbReference>
<feature type="compositionally biased region" description="Basic residues" evidence="7">
    <location>
        <begin position="212"/>
        <end position="223"/>
    </location>
</feature>
<dbReference type="GO" id="GO:0061630">
    <property type="term" value="F:ubiquitin protein ligase activity"/>
    <property type="evidence" value="ECO:0007669"/>
    <property type="project" value="UniProtKB-EC"/>
</dbReference>
<feature type="compositionally biased region" description="Polar residues" evidence="7">
    <location>
        <begin position="813"/>
        <end position="844"/>
    </location>
</feature>
<evidence type="ECO:0000256" key="1">
    <source>
        <dbReference type="ARBA" id="ARBA00000885"/>
    </source>
</evidence>
<feature type="region of interest" description="Disordered" evidence="7">
    <location>
        <begin position="1432"/>
        <end position="1466"/>
    </location>
</feature>
<dbReference type="InParanoid" id="A0A168NXP2"/>
<accession>A0A168NXP2</accession>
<feature type="domain" description="HECT" evidence="8">
    <location>
        <begin position="1508"/>
        <end position="1857"/>
    </location>
</feature>
<evidence type="ECO:0000256" key="3">
    <source>
        <dbReference type="ARBA" id="ARBA00012485"/>
    </source>
</evidence>
<gene>
    <name evidence="9" type="primary">ABSGL_07143.1 scaffold 8717</name>
</gene>
<dbReference type="SUPFAM" id="SSF56204">
    <property type="entry name" value="Hect, E3 ligase catalytic domain"/>
    <property type="match status" value="1"/>
</dbReference>
<name>A0A168NXP2_ABSGL</name>
<comment type="similarity">
    <text evidence="2">Belongs to the UPL family. K-HECT subfamily.</text>
</comment>
<feature type="compositionally biased region" description="Low complexity" evidence="7">
    <location>
        <begin position="92"/>
        <end position="102"/>
    </location>
</feature>
<feature type="compositionally biased region" description="Basic residues" evidence="7">
    <location>
        <begin position="1171"/>
        <end position="1183"/>
    </location>
</feature>
<dbReference type="PROSITE" id="PS50237">
    <property type="entry name" value="HECT"/>
    <property type="match status" value="1"/>
</dbReference>
<feature type="compositionally biased region" description="Basic and acidic residues" evidence="7">
    <location>
        <begin position="150"/>
        <end position="159"/>
    </location>
</feature>
<dbReference type="InterPro" id="IPR057948">
    <property type="entry name" value="TPR_TRIP12_N"/>
</dbReference>
<dbReference type="Pfam" id="PF00632">
    <property type="entry name" value="HECT"/>
    <property type="match status" value="1"/>
</dbReference>
<dbReference type="Pfam" id="PF25579">
    <property type="entry name" value="TPR_TRIP12_N"/>
    <property type="match status" value="1"/>
</dbReference>
<dbReference type="GO" id="GO:0016607">
    <property type="term" value="C:nuclear speck"/>
    <property type="evidence" value="ECO:0007669"/>
    <property type="project" value="TreeGrafter"/>
</dbReference>
<keyword evidence="4" id="KW-0808">Transferase</keyword>
<dbReference type="InterPro" id="IPR035983">
    <property type="entry name" value="Hect_E3_ubiquitin_ligase"/>
</dbReference>
<evidence type="ECO:0000259" key="8">
    <source>
        <dbReference type="PROSITE" id="PS50237"/>
    </source>
</evidence>
<dbReference type="STRING" id="4829.A0A168NXP2"/>
<keyword evidence="5 6" id="KW-0833">Ubl conjugation pathway</keyword>
<feature type="compositionally biased region" description="Acidic residues" evidence="7">
    <location>
        <begin position="247"/>
        <end position="258"/>
    </location>
</feature>
<dbReference type="SUPFAM" id="SSF48371">
    <property type="entry name" value="ARM repeat"/>
    <property type="match status" value="1"/>
</dbReference>
<evidence type="ECO:0000313" key="10">
    <source>
        <dbReference type="Proteomes" id="UP000078561"/>
    </source>
</evidence>
<evidence type="ECO:0000256" key="6">
    <source>
        <dbReference type="PROSITE-ProRule" id="PRU00104"/>
    </source>
</evidence>
<feature type="region of interest" description="Disordered" evidence="7">
    <location>
        <begin position="1133"/>
        <end position="1236"/>
    </location>
</feature>
<evidence type="ECO:0000313" key="9">
    <source>
        <dbReference type="EMBL" id="SAM01402.1"/>
    </source>
</evidence>
<dbReference type="PANTHER" id="PTHR45670">
    <property type="entry name" value="E3 UBIQUITIN-PROTEIN LIGASE TRIP12"/>
    <property type="match status" value="1"/>
</dbReference>
<dbReference type="InterPro" id="IPR011989">
    <property type="entry name" value="ARM-like"/>
</dbReference>
<feature type="region of interest" description="Disordered" evidence="7">
    <location>
        <begin position="802"/>
        <end position="844"/>
    </location>
</feature>
<dbReference type="InterPro" id="IPR000569">
    <property type="entry name" value="HECT_dom"/>
</dbReference>
<keyword evidence="10" id="KW-1185">Reference proteome</keyword>
<feature type="compositionally biased region" description="Acidic residues" evidence="7">
    <location>
        <begin position="183"/>
        <end position="194"/>
    </location>
</feature>
<dbReference type="SMART" id="SM00119">
    <property type="entry name" value="HECTc"/>
    <property type="match status" value="1"/>
</dbReference>
<dbReference type="InterPro" id="IPR016024">
    <property type="entry name" value="ARM-type_fold"/>
</dbReference>